<dbReference type="OrthoDB" id="9810601at2"/>
<evidence type="ECO:0000256" key="5">
    <source>
        <dbReference type="SAM" id="Phobius"/>
    </source>
</evidence>
<dbReference type="RefSeq" id="WP_073269390.1">
    <property type="nucleotide sequence ID" value="NZ_FQTU01000002.1"/>
</dbReference>
<dbReference type="Proteomes" id="UP000184251">
    <property type="component" value="Unassembled WGS sequence"/>
</dbReference>
<evidence type="ECO:0000313" key="6">
    <source>
        <dbReference type="EMBL" id="SHE39573.1"/>
    </source>
</evidence>
<feature type="transmembrane region" description="Helical" evidence="5">
    <location>
        <begin position="121"/>
        <end position="144"/>
    </location>
</feature>
<dbReference type="GO" id="GO:0009403">
    <property type="term" value="P:toxin biosynthetic process"/>
    <property type="evidence" value="ECO:0007669"/>
    <property type="project" value="InterPro"/>
</dbReference>
<name>A0A1M4T4W3_9FIRM</name>
<proteinExistence type="predicted"/>
<comment type="subcellular location">
    <subcellularLocation>
        <location evidence="1">Membrane</location>
        <topology evidence="1">Multi-pass membrane protein</topology>
    </subcellularLocation>
</comment>
<evidence type="ECO:0000256" key="1">
    <source>
        <dbReference type="ARBA" id="ARBA00004141"/>
    </source>
</evidence>
<dbReference type="GO" id="GO:0016020">
    <property type="term" value="C:membrane"/>
    <property type="evidence" value="ECO:0007669"/>
    <property type="project" value="UniProtKB-SubCell"/>
</dbReference>
<evidence type="ECO:0000256" key="3">
    <source>
        <dbReference type="ARBA" id="ARBA00022989"/>
    </source>
</evidence>
<organism evidence="6 7">
    <name type="scientific">Alkalibacter saccharofermentans DSM 14828</name>
    <dbReference type="NCBI Taxonomy" id="1120975"/>
    <lineage>
        <taxon>Bacteria</taxon>
        <taxon>Bacillati</taxon>
        <taxon>Bacillota</taxon>
        <taxon>Clostridia</taxon>
        <taxon>Eubacteriales</taxon>
        <taxon>Eubacteriaceae</taxon>
        <taxon>Alkalibacter</taxon>
    </lineage>
</organism>
<keyword evidence="4 5" id="KW-0472">Membrane</keyword>
<dbReference type="PANTHER" id="PTHR37306:SF1">
    <property type="entry name" value="COLICIN V PRODUCTION PROTEIN"/>
    <property type="match status" value="1"/>
</dbReference>
<evidence type="ECO:0000313" key="7">
    <source>
        <dbReference type="Proteomes" id="UP000184251"/>
    </source>
</evidence>
<dbReference type="STRING" id="1120975.SAMN02746064_00383"/>
<keyword evidence="3 5" id="KW-1133">Transmembrane helix</keyword>
<feature type="transmembrane region" description="Helical" evidence="5">
    <location>
        <begin position="28"/>
        <end position="45"/>
    </location>
</feature>
<gene>
    <name evidence="6" type="ORF">SAMN02746064_00383</name>
</gene>
<evidence type="ECO:0000256" key="4">
    <source>
        <dbReference type="ARBA" id="ARBA00023136"/>
    </source>
</evidence>
<keyword evidence="2 5" id="KW-0812">Transmembrane</keyword>
<sequence>MSWIDILIIGVFVLYVIADFKRGLVNALASILSFVISLIIASSLYKSVYELVTENTDIYSNLYNFIAENFRVGNSSEAKGLEQLDLNKLPVGARDFIQNAAAESGNMNIAFDFAATLADMILYLLCFIGVFLIVRLIIFVIAGFFDFIAKLPVLNIMNKTGGAFMGIIEGAIVNIIIINSIYSLAILFNHSNIINALNNSYIAQYFYIGYLFF</sequence>
<feature type="transmembrane region" description="Helical" evidence="5">
    <location>
        <begin position="164"/>
        <end position="188"/>
    </location>
</feature>
<dbReference type="AlphaFoldDB" id="A0A1M4T4W3"/>
<accession>A0A1M4T4W3</accession>
<dbReference type="InterPro" id="IPR003825">
    <property type="entry name" value="Colicin-V_CvpA"/>
</dbReference>
<dbReference type="PANTHER" id="PTHR37306">
    <property type="entry name" value="COLICIN V PRODUCTION PROTEIN"/>
    <property type="match status" value="1"/>
</dbReference>
<dbReference type="Pfam" id="PF02674">
    <property type="entry name" value="Colicin_V"/>
    <property type="match status" value="2"/>
</dbReference>
<reference evidence="6 7" key="1">
    <citation type="submission" date="2016-11" db="EMBL/GenBank/DDBJ databases">
        <authorList>
            <person name="Jaros S."/>
            <person name="Januszkiewicz K."/>
            <person name="Wedrychowicz H."/>
        </authorList>
    </citation>
    <scope>NUCLEOTIDE SEQUENCE [LARGE SCALE GENOMIC DNA]</scope>
    <source>
        <strain evidence="6 7">DSM 14828</strain>
    </source>
</reference>
<keyword evidence="7" id="KW-1185">Reference proteome</keyword>
<protein>
    <submittedName>
        <fullName evidence="6">Colicin V production protein</fullName>
    </submittedName>
</protein>
<evidence type="ECO:0000256" key="2">
    <source>
        <dbReference type="ARBA" id="ARBA00022692"/>
    </source>
</evidence>
<dbReference type="EMBL" id="FQTU01000002">
    <property type="protein sequence ID" value="SHE39573.1"/>
    <property type="molecule type" value="Genomic_DNA"/>
</dbReference>